<dbReference type="GeneID" id="128200024"/>
<proteinExistence type="predicted"/>
<dbReference type="RefSeq" id="XP_052747903.1">
    <property type="nucleotide sequence ID" value="XM_052891943.1"/>
</dbReference>
<protein>
    <submittedName>
        <fullName evidence="3">Uncharacterized protein LOC128200024</fullName>
    </submittedName>
</protein>
<evidence type="ECO:0000313" key="3">
    <source>
        <dbReference type="RefSeq" id="XP_052747903.1"/>
    </source>
</evidence>
<feature type="region of interest" description="Disordered" evidence="1">
    <location>
        <begin position="49"/>
        <end position="112"/>
    </location>
</feature>
<dbReference type="Proteomes" id="UP001652740">
    <property type="component" value="Unplaced"/>
</dbReference>
<gene>
    <name evidence="3" type="primary">LOC128200024</name>
</gene>
<evidence type="ECO:0000256" key="1">
    <source>
        <dbReference type="SAM" id="MobiDB-lite"/>
    </source>
</evidence>
<sequence length="257" mass="28308">MSTKSTEVAIRELTKTVLSLQSKVLSLEKVIIDQYKLIKNLIGDEKVSSKSIISDGEGSSTSETGLRPIREARIRASSAIAGATKKATMRNNTDRATTSTGGPPTPCAPSTPDNNHEAIVTLTSDTGAEATDSAREWIEIKRPRTRRSLVNVTRGTAIPTDNNITLSAAQRKSYLHLYYVKIGTTVEQVNEYLRTICPGDNCSAEALKSRGDYASFKLSVPTKHLDKYLASENWIEDVYIRPWRSGFRKKIDDTAQV</sequence>
<organism evidence="2 3">
    <name type="scientific">Galleria mellonella</name>
    <name type="common">Greater wax moth</name>
    <dbReference type="NCBI Taxonomy" id="7137"/>
    <lineage>
        <taxon>Eukaryota</taxon>
        <taxon>Metazoa</taxon>
        <taxon>Ecdysozoa</taxon>
        <taxon>Arthropoda</taxon>
        <taxon>Hexapoda</taxon>
        <taxon>Insecta</taxon>
        <taxon>Pterygota</taxon>
        <taxon>Neoptera</taxon>
        <taxon>Endopterygota</taxon>
        <taxon>Lepidoptera</taxon>
        <taxon>Glossata</taxon>
        <taxon>Ditrysia</taxon>
        <taxon>Pyraloidea</taxon>
        <taxon>Pyralidae</taxon>
        <taxon>Galleriinae</taxon>
        <taxon>Galleria</taxon>
    </lineage>
</organism>
<feature type="compositionally biased region" description="Low complexity" evidence="1">
    <location>
        <begin position="51"/>
        <end position="64"/>
    </location>
</feature>
<accession>A0ABM3M903</accession>
<name>A0ABM3M903_GALME</name>
<feature type="compositionally biased region" description="Polar residues" evidence="1">
    <location>
        <begin position="89"/>
        <end position="102"/>
    </location>
</feature>
<evidence type="ECO:0000313" key="2">
    <source>
        <dbReference type="Proteomes" id="UP001652740"/>
    </source>
</evidence>
<keyword evidence="2" id="KW-1185">Reference proteome</keyword>
<reference evidence="3" key="1">
    <citation type="submission" date="2025-08" db="UniProtKB">
        <authorList>
            <consortium name="RefSeq"/>
        </authorList>
    </citation>
    <scope>IDENTIFICATION</scope>
    <source>
        <tissue evidence="3">Whole larvae</tissue>
    </source>
</reference>